<dbReference type="Gene3D" id="3.40.50.150">
    <property type="entry name" value="Vaccinia Virus protein VP39"/>
    <property type="match status" value="1"/>
</dbReference>
<dbReference type="NCBIfam" id="TIGR00417">
    <property type="entry name" value="speE"/>
    <property type="match status" value="1"/>
</dbReference>
<protein>
    <recommendedName>
        <fullName evidence="1">Polyamine aminopropyltransferase</fullName>
    </recommendedName>
    <alternativeName>
        <fullName evidence="1">Putrescine aminopropyltransferase</fullName>
        <shortName evidence="1">PAPT</shortName>
    </alternativeName>
    <alternativeName>
        <fullName evidence="1">Spermidine synthase</fullName>
        <shortName evidence="1">SPDS</shortName>
        <shortName evidence="1">SPDSY</shortName>
        <ecNumber evidence="1">2.5.1.16</ecNumber>
    </alternativeName>
</protein>
<dbReference type="AlphaFoldDB" id="A0A5Q2N134"/>
<feature type="binding site" evidence="1">
    <location>
        <position position="107"/>
    </location>
    <ligand>
        <name>S-methyl-5'-thioadenosine</name>
        <dbReference type="ChEBI" id="CHEBI:17509"/>
    </ligand>
</feature>
<dbReference type="InterPro" id="IPR030373">
    <property type="entry name" value="PABS_CS"/>
</dbReference>
<comment type="catalytic activity">
    <reaction evidence="1 3">
        <text>S-adenosyl 3-(methylsulfanyl)propylamine + putrescine = S-methyl-5'-thioadenosine + spermidine + H(+)</text>
        <dbReference type="Rhea" id="RHEA:12721"/>
        <dbReference type="ChEBI" id="CHEBI:15378"/>
        <dbReference type="ChEBI" id="CHEBI:17509"/>
        <dbReference type="ChEBI" id="CHEBI:57443"/>
        <dbReference type="ChEBI" id="CHEBI:57834"/>
        <dbReference type="ChEBI" id="CHEBI:326268"/>
        <dbReference type="EC" id="2.5.1.16"/>
    </reaction>
</comment>
<keyword evidence="1" id="KW-0620">Polyamine biosynthesis</keyword>
<dbReference type="CDD" id="cd02440">
    <property type="entry name" value="AdoMet_MTases"/>
    <property type="match status" value="1"/>
</dbReference>
<feature type="binding site" evidence="1">
    <location>
        <position position="63"/>
    </location>
    <ligand>
        <name>spermidine</name>
        <dbReference type="ChEBI" id="CHEBI:57834"/>
    </ligand>
</feature>
<comment type="function">
    <text evidence="1">Catalyzes the irreversible transfer of a propylamine group from the amino donor S-adenosylmethioninamine (decarboxy-AdoMet) to putrescine (1,4-diaminobutane) to yield spermidine.</text>
</comment>
<dbReference type="InterPro" id="IPR037163">
    <property type="entry name" value="Spermidine_synt_N_sf"/>
</dbReference>
<dbReference type="InterPro" id="IPR035246">
    <property type="entry name" value="Spermidine_synt_N"/>
</dbReference>
<comment type="subunit">
    <text evidence="1">Homodimer or homotetramer.</text>
</comment>
<feature type="binding site" evidence="1">
    <location>
        <begin position="139"/>
        <end position="140"/>
    </location>
    <ligand>
        <name>S-methyl-5'-thioadenosine</name>
        <dbReference type="ChEBI" id="CHEBI:17509"/>
    </ligand>
</feature>
<dbReference type="Pfam" id="PF01564">
    <property type="entry name" value="Spermine_synth"/>
    <property type="match status" value="1"/>
</dbReference>
<feature type="binding site" evidence="1">
    <location>
        <position position="164"/>
    </location>
    <ligand>
        <name>S-methyl-5'-thioadenosine</name>
        <dbReference type="ChEBI" id="CHEBI:17509"/>
    </ligand>
</feature>
<comment type="pathway">
    <text evidence="1">Amine and polyamine biosynthesis; spermidine biosynthesis; spermidine from putrescine: step 1/1.</text>
</comment>
<feature type="active site" description="Proton acceptor" evidence="1">
    <location>
        <position position="157"/>
    </location>
</feature>
<feature type="binding site" evidence="1">
    <location>
        <begin position="157"/>
        <end position="160"/>
    </location>
    <ligand>
        <name>spermidine</name>
        <dbReference type="ChEBI" id="CHEBI:57834"/>
    </ligand>
</feature>
<dbReference type="Gene3D" id="2.30.140.10">
    <property type="entry name" value="Spermidine synthase, tetramerisation domain"/>
    <property type="match status" value="1"/>
</dbReference>
<keyword evidence="6" id="KW-1185">Reference proteome</keyword>
<feature type="binding site" evidence="1">
    <location>
        <position position="32"/>
    </location>
    <ligand>
        <name>S-methyl-5'-thioadenosine</name>
        <dbReference type="ChEBI" id="CHEBI:17509"/>
    </ligand>
</feature>
<dbReference type="GO" id="GO:0008295">
    <property type="term" value="P:spermidine biosynthetic process"/>
    <property type="evidence" value="ECO:0007669"/>
    <property type="project" value="UniProtKB-UniRule"/>
</dbReference>
<gene>
    <name evidence="1" type="primary">speE</name>
    <name evidence="5" type="ORF">FTV88_2999</name>
</gene>
<name>A0A5Q2N134_9FIRM</name>
<dbReference type="PANTHER" id="PTHR11558">
    <property type="entry name" value="SPERMIDINE/SPERMINE SYNTHASE"/>
    <property type="match status" value="1"/>
</dbReference>
<dbReference type="InterPro" id="IPR001045">
    <property type="entry name" value="Spermi_synthase"/>
</dbReference>
<dbReference type="NCBIfam" id="NF002010">
    <property type="entry name" value="PRK00811.1"/>
    <property type="match status" value="1"/>
</dbReference>
<dbReference type="EC" id="2.5.1.16" evidence="1"/>
<dbReference type="InterPro" id="IPR029063">
    <property type="entry name" value="SAM-dependent_MTases_sf"/>
</dbReference>
<dbReference type="Proteomes" id="UP000366051">
    <property type="component" value="Chromosome"/>
</dbReference>
<organism evidence="5 6">
    <name type="scientific">Heliorestis convoluta</name>
    <dbReference type="NCBI Taxonomy" id="356322"/>
    <lineage>
        <taxon>Bacteria</taxon>
        <taxon>Bacillati</taxon>
        <taxon>Bacillota</taxon>
        <taxon>Clostridia</taxon>
        <taxon>Eubacteriales</taxon>
        <taxon>Heliobacteriaceae</taxon>
        <taxon>Heliorestis</taxon>
    </lineage>
</organism>
<feature type="domain" description="Spermidine synthase tetramerisation" evidence="4">
    <location>
        <begin position="4"/>
        <end position="55"/>
    </location>
</feature>
<dbReference type="GO" id="GO:0004766">
    <property type="term" value="F:spermidine synthase activity"/>
    <property type="evidence" value="ECO:0007669"/>
    <property type="project" value="UniProtKB-UniRule"/>
</dbReference>
<dbReference type="SUPFAM" id="SSF53335">
    <property type="entry name" value="S-adenosyl-L-methionine-dependent methyltransferases"/>
    <property type="match status" value="1"/>
</dbReference>
<dbReference type="KEGG" id="hcv:FTV88_2999"/>
<accession>A0A5Q2N134</accession>
<dbReference type="NCBIfam" id="NF037959">
    <property type="entry name" value="MFS_SpdSyn"/>
    <property type="match status" value="1"/>
</dbReference>
<proteinExistence type="inferred from homology"/>
<evidence type="ECO:0000313" key="5">
    <source>
        <dbReference type="EMBL" id="QGG49074.1"/>
    </source>
</evidence>
<dbReference type="Pfam" id="PF17284">
    <property type="entry name" value="Spermine_synt_N"/>
    <property type="match status" value="1"/>
</dbReference>
<evidence type="ECO:0000259" key="4">
    <source>
        <dbReference type="Pfam" id="PF17284"/>
    </source>
</evidence>
<dbReference type="RefSeq" id="WP_153726121.1">
    <property type="nucleotide sequence ID" value="NZ_CP045875.1"/>
</dbReference>
<feature type="binding site" evidence="1">
    <location>
        <position position="87"/>
    </location>
    <ligand>
        <name>spermidine</name>
        <dbReference type="ChEBI" id="CHEBI:57834"/>
    </ligand>
</feature>
<evidence type="ECO:0000256" key="1">
    <source>
        <dbReference type="HAMAP-Rule" id="MF_00198"/>
    </source>
</evidence>
<dbReference type="PROSITE" id="PS01330">
    <property type="entry name" value="PABS_1"/>
    <property type="match status" value="1"/>
</dbReference>
<dbReference type="UniPathway" id="UPA00248">
    <property type="reaction ID" value="UER00314"/>
</dbReference>
<evidence type="ECO:0000313" key="6">
    <source>
        <dbReference type="Proteomes" id="UP000366051"/>
    </source>
</evidence>
<dbReference type="EMBL" id="CP045875">
    <property type="protein sequence ID" value="QGG49074.1"/>
    <property type="molecule type" value="Genomic_DNA"/>
</dbReference>
<evidence type="ECO:0000256" key="3">
    <source>
        <dbReference type="RuleBase" id="RU003837"/>
    </source>
</evidence>
<reference evidence="6" key="1">
    <citation type="submission" date="2019-11" db="EMBL/GenBank/DDBJ databases">
        <title>Genome sequence of Heliorestis convoluta strain HH, an alkaliphilic and minimalistic phototrophic bacterium from a soda lake in Egypt.</title>
        <authorList>
            <person name="Dewey E.D."/>
            <person name="Stokes L.M."/>
            <person name="Burchell B.M."/>
            <person name="Shaffer K.N."/>
            <person name="Huntington A.M."/>
            <person name="Baker J.M."/>
            <person name="Nadendla S."/>
            <person name="Giglio M.G."/>
            <person name="Touchman J.W."/>
            <person name="Blankenship R.E."/>
            <person name="Madigan M.T."/>
            <person name="Sattley W.M."/>
        </authorList>
    </citation>
    <scope>NUCLEOTIDE SEQUENCE [LARGE SCALE GENOMIC DNA]</scope>
    <source>
        <strain evidence="6">HH</strain>
    </source>
</reference>
<dbReference type="HAMAP" id="MF_00198">
    <property type="entry name" value="Spermidine_synth"/>
    <property type="match status" value="1"/>
</dbReference>
<dbReference type="OrthoDB" id="9793120at2"/>
<sequence length="279" mass="31128">MSGMWFTEEQTANIRFGCRINNILHSEKTDFQDLAVVETLQWGRMLLLDNLVMTTDKDEFVYHEMISHVAMNSHPNPKKVLVIGGGDGGTIREVVKHAKVEKAVLCEIDGQVIEASKKYFPEIASVLTGHPKVDILVADGIKHVKEAKEEYDVILVDSSEPIGPGAVLFTAEFYQAVSEALKPDGIMVAQTESPFYNQELIQTVFPTIGSIFPITKLYLASIPTYPSGLWSFTVGSKVYDPEAIEPRELAELDTKYYTPYLHKAAFALPQFVRNLTEGK</sequence>
<dbReference type="GO" id="GO:0005829">
    <property type="term" value="C:cytosol"/>
    <property type="evidence" value="ECO:0007669"/>
    <property type="project" value="TreeGrafter"/>
</dbReference>
<keyword evidence="1 3" id="KW-0745">Spermidine biosynthesis</keyword>
<keyword evidence="1 2" id="KW-0808">Transferase</keyword>
<comment type="similarity">
    <text evidence="1 2">Belongs to the spermidine/spermine synthase family.</text>
</comment>
<evidence type="ECO:0000256" key="2">
    <source>
        <dbReference type="RuleBase" id="RU003836"/>
    </source>
</evidence>
<dbReference type="PANTHER" id="PTHR11558:SF11">
    <property type="entry name" value="SPERMIDINE SYNTHASE"/>
    <property type="match status" value="1"/>
</dbReference>